<evidence type="ECO:0000313" key="1">
    <source>
        <dbReference type="EMBL" id="QJA53701.1"/>
    </source>
</evidence>
<dbReference type="SUPFAM" id="SSF52096">
    <property type="entry name" value="ClpP/crotonase"/>
    <property type="match status" value="1"/>
</dbReference>
<dbReference type="GO" id="GO:0006508">
    <property type="term" value="P:proteolysis"/>
    <property type="evidence" value="ECO:0007669"/>
    <property type="project" value="UniProtKB-KW"/>
</dbReference>
<dbReference type="Gene3D" id="3.90.226.10">
    <property type="entry name" value="2-enoyl-CoA Hydratase, Chain A, domain 1"/>
    <property type="match status" value="1"/>
</dbReference>
<keyword evidence="1" id="KW-0378">Hydrolase</keyword>
<proteinExistence type="predicted"/>
<reference evidence="1" key="1">
    <citation type="submission" date="2020-03" db="EMBL/GenBank/DDBJ databases">
        <title>The deep terrestrial virosphere.</title>
        <authorList>
            <person name="Holmfeldt K."/>
            <person name="Nilsson E."/>
            <person name="Simone D."/>
            <person name="Lopez-Fernandez M."/>
            <person name="Wu X."/>
            <person name="de Brujin I."/>
            <person name="Lundin D."/>
            <person name="Andersson A."/>
            <person name="Bertilsson S."/>
            <person name="Dopson M."/>
        </authorList>
    </citation>
    <scope>NUCLEOTIDE SEQUENCE</scope>
    <source>
        <strain evidence="1">TM448A03793</strain>
    </source>
</reference>
<dbReference type="AlphaFoldDB" id="A0A6H2A220"/>
<keyword evidence="1" id="KW-0645">Protease</keyword>
<protein>
    <submittedName>
        <fullName evidence="1">Putative protease</fullName>
    </submittedName>
</protein>
<dbReference type="InterPro" id="IPR023562">
    <property type="entry name" value="ClpP/TepA"/>
</dbReference>
<gene>
    <name evidence="1" type="ORF">TM448A03793_0006</name>
</gene>
<sequence length="260" mass="29607">MKNNFVGCLMKAVKIILLAALILGFSGVAIAQDKDRPEEKSICPKTKMGKDCFECHTRGDFKLKEFPTDAHLAYPVPGLKIRGDRGHYLMDTDISFTAAENFEKIFAYLKLHEIHVLEVEILSPGGGVFSAWRIVSLMDSWKAAGNILEMKNRSFAASAAFLIFMNGSKGYRKISPYAQLMWHEIISFQMFVVMNVSDKEEESRLMRKWQDMANAYLFERSGGRVTKERIDEAIRKKEWWLSGKEAFDLGFADELILGKD</sequence>
<dbReference type="GO" id="GO:0008233">
    <property type="term" value="F:peptidase activity"/>
    <property type="evidence" value="ECO:0007669"/>
    <property type="project" value="UniProtKB-KW"/>
</dbReference>
<dbReference type="EMBL" id="MT144443">
    <property type="protein sequence ID" value="QJA53701.1"/>
    <property type="molecule type" value="Genomic_DNA"/>
</dbReference>
<dbReference type="InterPro" id="IPR029045">
    <property type="entry name" value="ClpP/crotonase-like_dom_sf"/>
</dbReference>
<accession>A0A6H2A220</accession>
<name>A0A6H2A220_9ZZZZ</name>
<dbReference type="Pfam" id="PF00574">
    <property type="entry name" value="CLP_protease"/>
    <property type="match status" value="1"/>
</dbReference>
<organism evidence="1">
    <name type="scientific">viral metagenome</name>
    <dbReference type="NCBI Taxonomy" id="1070528"/>
    <lineage>
        <taxon>unclassified sequences</taxon>
        <taxon>metagenomes</taxon>
        <taxon>organismal metagenomes</taxon>
    </lineage>
</organism>